<evidence type="ECO:0000256" key="5">
    <source>
        <dbReference type="ARBA" id="ARBA00023244"/>
    </source>
</evidence>
<dbReference type="EC" id="2.1.1.107" evidence="1"/>
<name>A0ABP5BTZ8_9MICO</name>
<gene>
    <name evidence="7" type="ORF">GCM10009717_15700</name>
</gene>
<dbReference type="InterPro" id="IPR035996">
    <property type="entry name" value="4pyrrol_Methylase_sf"/>
</dbReference>
<dbReference type="Pfam" id="PF00590">
    <property type="entry name" value="TP_methylase"/>
    <property type="match status" value="1"/>
</dbReference>
<reference evidence="8" key="1">
    <citation type="journal article" date="2019" name="Int. J. Syst. Evol. Microbiol.">
        <title>The Global Catalogue of Microorganisms (GCM) 10K type strain sequencing project: providing services to taxonomists for standard genome sequencing and annotation.</title>
        <authorList>
            <consortium name="The Broad Institute Genomics Platform"/>
            <consortium name="The Broad Institute Genome Sequencing Center for Infectious Disease"/>
            <person name="Wu L."/>
            <person name="Ma J."/>
        </authorList>
    </citation>
    <scope>NUCLEOTIDE SEQUENCE [LARGE SCALE GENOMIC DNA]</scope>
    <source>
        <strain evidence="8">JCM 13584</strain>
    </source>
</reference>
<dbReference type="Gene3D" id="3.40.1010.10">
    <property type="entry name" value="Cobalt-precorrin-4 Transmethylase, Domain 1"/>
    <property type="match status" value="1"/>
</dbReference>
<comment type="caution">
    <text evidence="7">The sequence shown here is derived from an EMBL/GenBank/DDBJ whole genome shotgun (WGS) entry which is preliminary data.</text>
</comment>
<dbReference type="Gene3D" id="3.30.950.10">
    <property type="entry name" value="Methyltransferase, Cobalt-precorrin-4 Transmethylase, Domain 2"/>
    <property type="match status" value="1"/>
</dbReference>
<dbReference type="PANTHER" id="PTHR45790">
    <property type="entry name" value="SIROHEME SYNTHASE-RELATED"/>
    <property type="match status" value="1"/>
</dbReference>
<protein>
    <recommendedName>
        <fullName evidence="1">uroporphyrinogen-III C-methyltransferase</fullName>
        <ecNumber evidence="1">2.1.1.107</ecNumber>
    </recommendedName>
</protein>
<dbReference type="PANTHER" id="PTHR45790:SF3">
    <property type="entry name" value="S-ADENOSYL-L-METHIONINE-DEPENDENT UROPORPHYRINOGEN III METHYLTRANSFERASE, CHLOROPLASTIC"/>
    <property type="match status" value="1"/>
</dbReference>
<dbReference type="NCBIfam" id="NF004790">
    <property type="entry name" value="PRK06136.1"/>
    <property type="match status" value="1"/>
</dbReference>
<feature type="domain" description="Tetrapyrrole methylase" evidence="6">
    <location>
        <begin position="17"/>
        <end position="224"/>
    </location>
</feature>
<dbReference type="CDD" id="cd11642">
    <property type="entry name" value="SUMT"/>
    <property type="match status" value="1"/>
</dbReference>
<evidence type="ECO:0000313" key="8">
    <source>
        <dbReference type="Proteomes" id="UP001499954"/>
    </source>
</evidence>
<sequence length="270" mass="27522">MSRVGRDGDGLGRTGSVTLVGGGPGREDLLTLAAVRALRYADVVLYDRLAPHGRLDELAPGALLIDVGKRPGHHAIPQAEIEALLVEHALEGSRVVRLKGGDPYVLGRGGEEVLACHKAGVPVEVIPGVTSAISVPGAAGIPLTHRGVSHMFTVVSGHQPLTASELEHLAGLGGTIVVLMGVNTLPSLTAGLARAGMAGRMPVAIVERGFSSEQRTTIGELADIVTTAGRARVGSPAVVVIGEVVRLAHDGDASAAELMERAVGFAAVAG</sequence>
<dbReference type="RefSeq" id="WP_157413619.1">
    <property type="nucleotide sequence ID" value="NZ_BAAAMK010000002.1"/>
</dbReference>
<dbReference type="Proteomes" id="UP001499954">
    <property type="component" value="Unassembled WGS sequence"/>
</dbReference>
<proteinExistence type="predicted"/>
<dbReference type="NCBIfam" id="TIGR01469">
    <property type="entry name" value="cobA_cysG_Cterm"/>
    <property type="match status" value="1"/>
</dbReference>
<keyword evidence="8" id="KW-1185">Reference proteome</keyword>
<dbReference type="InterPro" id="IPR000878">
    <property type="entry name" value="4pyrrol_Mease"/>
</dbReference>
<keyword evidence="5" id="KW-0627">Porphyrin biosynthesis</keyword>
<dbReference type="InterPro" id="IPR050161">
    <property type="entry name" value="Siro_Cobalamin_biosynth"/>
</dbReference>
<dbReference type="InterPro" id="IPR014777">
    <property type="entry name" value="4pyrrole_Mease_sub1"/>
</dbReference>
<keyword evidence="3" id="KW-0808">Transferase</keyword>
<evidence type="ECO:0000313" key="7">
    <source>
        <dbReference type="EMBL" id="GAA1950401.1"/>
    </source>
</evidence>
<evidence type="ECO:0000256" key="3">
    <source>
        <dbReference type="ARBA" id="ARBA00022679"/>
    </source>
</evidence>
<evidence type="ECO:0000256" key="1">
    <source>
        <dbReference type="ARBA" id="ARBA00012162"/>
    </source>
</evidence>
<keyword evidence="2" id="KW-0489">Methyltransferase</keyword>
<organism evidence="7 8">
    <name type="scientific">Agromyces allii</name>
    <dbReference type="NCBI Taxonomy" id="393607"/>
    <lineage>
        <taxon>Bacteria</taxon>
        <taxon>Bacillati</taxon>
        <taxon>Actinomycetota</taxon>
        <taxon>Actinomycetes</taxon>
        <taxon>Micrococcales</taxon>
        <taxon>Microbacteriaceae</taxon>
        <taxon>Agromyces</taxon>
    </lineage>
</organism>
<dbReference type="EMBL" id="BAAAMK010000002">
    <property type="protein sequence ID" value="GAA1950401.1"/>
    <property type="molecule type" value="Genomic_DNA"/>
</dbReference>
<dbReference type="InterPro" id="IPR014776">
    <property type="entry name" value="4pyrrole_Mease_sub2"/>
</dbReference>
<evidence type="ECO:0000256" key="2">
    <source>
        <dbReference type="ARBA" id="ARBA00022603"/>
    </source>
</evidence>
<dbReference type="SUPFAM" id="SSF53790">
    <property type="entry name" value="Tetrapyrrole methylase"/>
    <property type="match status" value="1"/>
</dbReference>
<evidence type="ECO:0000256" key="4">
    <source>
        <dbReference type="ARBA" id="ARBA00022691"/>
    </source>
</evidence>
<accession>A0ABP5BTZ8</accession>
<dbReference type="InterPro" id="IPR006366">
    <property type="entry name" value="CobA/CysG_C"/>
</dbReference>
<keyword evidence="4" id="KW-0949">S-adenosyl-L-methionine</keyword>
<evidence type="ECO:0000259" key="6">
    <source>
        <dbReference type="Pfam" id="PF00590"/>
    </source>
</evidence>